<accession>A0ABT3FKJ7</accession>
<dbReference type="SUPFAM" id="SSF53474">
    <property type="entry name" value="alpha/beta-Hydrolases"/>
    <property type="match status" value="1"/>
</dbReference>
<keyword evidence="1 4" id="KW-0378">Hydrolase</keyword>
<proteinExistence type="predicted"/>
<protein>
    <submittedName>
        <fullName evidence="4">Alpha/beta hydrolase</fullName>
    </submittedName>
</protein>
<feature type="domain" description="BD-FAE-like" evidence="3">
    <location>
        <begin position="58"/>
        <end position="254"/>
    </location>
</feature>
<dbReference type="Proteomes" id="UP001207930">
    <property type="component" value="Unassembled WGS sequence"/>
</dbReference>
<evidence type="ECO:0000256" key="1">
    <source>
        <dbReference type="ARBA" id="ARBA00022801"/>
    </source>
</evidence>
<feature type="signal peptide" evidence="2">
    <location>
        <begin position="1"/>
        <end position="17"/>
    </location>
</feature>
<dbReference type="InterPro" id="IPR050300">
    <property type="entry name" value="GDXG_lipolytic_enzyme"/>
</dbReference>
<dbReference type="RefSeq" id="WP_264500042.1">
    <property type="nucleotide sequence ID" value="NZ_JAPDDS010000002.1"/>
</dbReference>
<evidence type="ECO:0000259" key="3">
    <source>
        <dbReference type="Pfam" id="PF20434"/>
    </source>
</evidence>
<dbReference type="EMBL" id="JAPDDS010000002">
    <property type="protein sequence ID" value="MCW1884082.1"/>
    <property type="molecule type" value="Genomic_DNA"/>
</dbReference>
<feature type="chain" id="PRO_5046232213" evidence="2">
    <location>
        <begin position="18"/>
        <end position="299"/>
    </location>
</feature>
<comment type="caution">
    <text evidence="4">The sequence shown here is derived from an EMBL/GenBank/DDBJ whole genome shotgun (WGS) entry which is preliminary data.</text>
</comment>
<keyword evidence="2" id="KW-0732">Signal</keyword>
<keyword evidence="5" id="KW-1185">Reference proteome</keyword>
<evidence type="ECO:0000313" key="4">
    <source>
        <dbReference type="EMBL" id="MCW1884082.1"/>
    </source>
</evidence>
<evidence type="ECO:0000256" key="2">
    <source>
        <dbReference type="SAM" id="SignalP"/>
    </source>
</evidence>
<dbReference type="PANTHER" id="PTHR48081:SF6">
    <property type="entry name" value="PEPTIDASE S9 PROLYL OLIGOPEPTIDASE CATALYTIC DOMAIN-CONTAINING PROTEIN"/>
    <property type="match status" value="1"/>
</dbReference>
<dbReference type="Pfam" id="PF20434">
    <property type="entry name" value="BD-FAE"/>
    <property type="match status" value="1"/>
</dbReference>
<name>A0ABT3FKJ7_9BACT</name>
<dbReference type="GO" id="GO:0016787">
    <property type="term" value="F:hydrolase activity"/>
    <property type="evidence" value="ECO:0007669"/>
    <property type="project" value="UniProtKB-KW"/>
</dbReference>
<dbReference type="InterPro" id="IPR049492">
    <property type="entry name" value="BD-FAE-like_dom"/>
</dbReference>
<dbReference type="InterPro" id="IPR029058">
    <property type="entry name" value="AB_hydrolase_fold"/>
</dbReference>
<gene>
    <name evidence="4" type="ORF">OKA04_05030</name>
</gene>
<dbReference type="Gene3D" id="3.40.50.1820">
    <property type="entry name" value="alpha/beta hydrolase"/>
    <property type="match status" value="1"/>
</dbReference>
<organism evidence="4 5">
    <name type="scientific">Luteolibacter flavescens</name>
    <dbReference type="NCBI Taxonomy" id="1859460"/>
    <lineage>
        <taxon>Bacteria</taxon>
        <taxon>Pseudomonadati</taxon>
        <taxon>Verrucomicrobiota</taxon>
        <taxon>Verrucomicrobiia</taxon>
        <taxon>Verrucomicrobiales</taxon>
        <taxon>Verrucomicrobiaceae</taxon>
        <taxon>Luteolibacter</taxon>
    </lineage>
</organism>
<sequence>MKRTLLALCCLVTTLSAAEDWKPLWPGEAPGAKRPPTGTETVAEGWRYSDIEVPQYVIYPAPAEKRTGQAVVIFPGGGYGMLAMNHEGHDYAKWLNERGITGMVVKYRVTGKADLGYQFPVPFLDARRAIRTVRANAKEWGVDPAKVGVMGSSAGGHLASLCTTRFGDTFPEEGKDEIDKLSARPDFSILIYPVISMGQLAHGGSRQNLLGKEPSPEAIEKYSTEKQVTKETPPVFLLTTTDDFVDCRNSFEFAAACKANGVPVSLHCFETGGHGYGMNVAGKGDLAVWPSLLEAWLKK</sequence>
<evidence type="ECO:0000313" key="5">
    <source>
        <dbReference type="Proteomes" id="UP001207930"/>
    </source>
</evidence>
<dbReference type="PANTHER" id="PTHR48081">
    <property type="entry name" value="AB HYDROLASE SUPERFAMILY PROTEIN C4A8.06C"/>
    <property type="match status" value="1"/>
</dbReference>
<reference evidence="4 5" key="1">
    <citation type="submission" date="2022-10" db="EMBL/GenBank/DDBJ databases">
        <title>Luteolibacter flavescens strain MCCC 1K03193, whole genome shotgun sequencing project.</title>
        <authorList>
            <person name="Zhao G."/>
            <person name="Shen L."/>
        </authorList>
    </citation>
    <scope>NUCLEOTIDE SEQUENCE [LARGE SCALE GENOMIC DNA]</scope>
    <source>
        <strain evidence="4 5">MCCC 1K03193</strain>
    </source>
</reference>